<evidence type="ECO:0000256" key="3">
    <source>
        <dbReference type="ARBA" id="ARBA00023163"/>
    </source>
</evidence>
<feature type="coiled-coil region" evidence="4">
    <location>
        <begin position="84"/>
        <end position="121"/>
    </location>
</feature>
<accession>S9SP81</accession>
<evidence type="ECO:0000259" key="5">
    <source>
        <dbReference type="PROSITE" id="PS50937"/>
    </source>
</evidence>
<dbReference type="GO" id="GO:0003700">
    <property type="term" value="F:DNA-binding transcription factor activity"/>
    <property type="evidence" value="ECO:0007669"/>
    <property type="project" value="InterPro"/>
</dbReference>
<dbReference type="EMBL" id="ATMT01000054">
    <property type="protein sequence ID" value="EPY06514.1"/>
    <property type="molecule type" value="Genomic_DNA"/>
</dbReference>
<dbReference type="AlphaFoldDB" id="S9SP81"/>
<keyword evidence="3" id="KW-0804">Transcription</keyword>
<dbReference type="SMART" id="SM00422">
    <property type="entry name" value="HTH_MERR"/>
    <property type="match status" value="1"/>
</dbReference>
<dbReference type="Gene3D" id="1.10.1660.10">
    <property type="match status" value="1"/>
</dbReference>
<keyword evidence="1" id="KW-0805">Transcription regulation</keyword>
<dbReference type="InterPro" id="IPR009061">
    <property type="entry name" value="DNA-bd_dom_put_sf"/>
</dbReference>
<reference evidence="6 7" key="1">
    <citation type="submission" date="2013-05" db="EMBL/GenBank/DDBJ databases">
        <authorList>
            <person name="Strain E.A."/>
            <person name="Brown E."/>
            <person name="Allard M.W."/>
            <person name="Luo Y.L."/>
        </authorList>
    </citation>
    <scope>NUCLEOTIDE SEQUENCE [LARGE SCALE GENOMIC DNA]</scope>
    <source>
        <strain evidence="6 7">TS-15</strain>
    </source>
</reference>
<organism evidence="6 7">
    <name type="scientific">Paenibacillus alvei TS-15</name>
    <dbReference type="NCBI Taxonomy" id="1117108"/>
    <lineage>
        <taxon>Bacteria</taxon>
        <taxon>Bacillati</taxon>
        <taxon>Bacillota</taxon>
        <taxon>Bacilli</taxon>
        <taxon>Bacillales</taxon>
        <taxon>Paenibacillaceae</taxon>
        <taxon>Paenibacillus</taxon>
    </lineage>
</organism>
<dbReference type="GO" id="GO:0003677">
    <property type="term" value="F:DNA binding"/>
    <property type="evidence" value="ECO:0007669"/>
    <property type="project" value="UniProtKB-KW"/>
</dbReference>
<dbReference type="InterPro" id="IPR000551">
    <property type="entry name" value="MerR-type_HTH_dom"/>
</dbReference>
<evidence type="ECO:0000256" key="4">
    <source>
        <dbReference type="SAM" id="Coils"/>
    </source>
</evidence>
<evidence type="ECO:0000256" key="2">
    <source>
        <dbReference type="ARBA" id="ARBA00023125"/>
    </source>
</evidence>
<proteinExistence type="predicted"/>
<dbReference type="PANTHER" id="PTHR30204:SF94">
    <property type="entry name" value="HEAVY METAL-DEPENDENT TRANSCRIPTIONAL REGULATOR HI_0293-RELATED"/>
    <property type="match status" value="1"/>
</dbReference>
<keyword evidence="4" id="KW-0175">Coiled coil</keyword>
<dbReference type="Proteomes" id="UP000015344">
    <property type="component" value="Unassembled WGS sequence"/>
</dbReference>
<name>S9SP81_PAEAL</name>
<feature type="domain" description="HTH merR-type" evidence="5">
    <location>
        <begin position="1"/>
        <end position="68"/>
    </location>
</feature>
<evidence type="ECO:0000313" key="7">
    <source>
        <dbReference type="Proteomes" id="UP000015344"/>
    </source>
</evidence>
<dbReference type="SUPFAM" id="SSF46955">
    <property type="entry name" value="Putative DNA-binding domain"/>
    <property type="match status" value="1"/>
</dbReference>
<sequence length="129" mass="15223">MHIRELSKLTGVSLRSLRYYEQKHLLSPARSENGYRIYEDIDVERVKMIQLFLKLGVSTDELARLIQNCEGLPGRISNNSNNSNHQAECTAAFYEERLQEIREQIQLLREAERQLEKLVTHWKQHITED</sequence>
<dbReference type="PROSITE" id="PS50937">
    <property type="entry name" value="HTH_MERR_2"/>
    <property type="match status" value="1"/>
</dbReference>
<keyword evidence="2" id="KW-0238">DNA-binding</keyword>
<dbReference type="eggNOG" id="COG0789">
    <property type="taxonomic scope" value="Bacteria"/>
</dbReference>
<dbReference type="RefSeq" id="WP_021260365.1">
    <property type="nucleotide sequence ID" value="NZ_ATMT01000054.1"/>
</dbReference>
<gene>
    <name evidence="6" type="ORF">PAALTS15_15241</name>
</gene>
<dbReference type="PANTHER" id="PTHR30204">
    <property type="entry name" value="REDOX-CYCLING DRUG-SENSING TRANSCRIPTIONAL ACTIVATOR SOXR"/>
    <property type="match status" value="1"/>
</dbReference>
<dbReference type="PATRIC" id="fig|1117108.3.peg.3166"/>
<evidence type="ECO:0000313" key="6">
    <source>
        <dbReference type="EMBL" id="EPY06514.1"/>
    </source>
</evidence>
<dbReference type="InterPro" id="IPR047057">
    <property type="entry name" value="MerR_fam"/>
</dbReference>
<comment type="caution">
    <text evidence="6">The sequence shown here is derived from an EMBL/GenBank/DDBJ whole genome shotgun (WGS) entry which is preliminary data.</text>
</comment>
<dbReference type="PRINTS" id="PR00040">
    <property type="entry name" value="HTHMERR"/>
</dbReference>
<evidence type="ECO:0000256" key="1">
    <source>
        <dbReference type="ARBA" id="ARBA00023015"/>
    </source>
</evidence>
<protein>
    <submittedName>
        <fullName evidence="6">Transcriptional regulator</fullName>
    </submittedName>
</protein>
<dbReference type="Pfam" id="PF13411">
    <property type="entry name" value="MerR_1"/>
    <property type="match status" value="1"/>
</dbReference>